<sequence>MKLVDLEFHSSTDFLFKALLSYNRGIQGSTSKKELFLKICYENIEISIDYFMRHLGYHFKDNISKNNCIDRIIRRLNFIVIEGILTDEYCKRAQKYFWIEQRVIEEMSIKVFNEKSTDASTKMCKNEVVIKDLISKLERGRSIKLSEGMIANTVSCVKDFLLDLLRKPNTKEESKDSPKIK</sequence>
<dbReference type="Gene3D" id="1.10.3030.10">
    <property type="entry name" value="Gametocyte protein Pfg27"/>
    <property type="match status" value="1"/>
</dbReference>
<gene>
    <name evidence="2" type="primary">PmUG01_14017400</name>
    <name evidence="1" type="ORF">PMALA_053960</name>
    <name evidence="2" type="ORF">PMUG01_14017400</name>
</gene>
<protein>
    <submittedName>
        <fullName evidence="1">Gamete antigen 27/25 (G27/25)</fullName>
    </submittedName>
    <submittedName>
        <fullName evidence="2">Gamete antigen 27/25, putative</fullName>
    </submittedName>
</protein>
<reference evidence="2 4" key="3">
    <citation type="submission" date="2016-06" db="EMBL/GenBank/DDBJ databases">
        <authorList>
            <consortium name="Pathogen Informatics"/>
        </authorList>
    </citation>
    <scope>NUCLEOTIDE SEQUENCE [LARGE SCALE GENOMIC DNA]</scope>
</reference>
<organism evidence="1 3">
    <name type="scientific">Plasmodium malariae</name>
    <dbReference type="NCBI Taxonomy" id="5858"/>
    <lineage>
        <taxon>Eukaryota</taxon>
        <taxon>Sar</taxon>
        <taxon>Alveolata</taxon>
        <taxon>Apicomplexa</taxon>
        <taxon>Aconoidasida</taxon>
        <taxon>Haemosporida</taxon>
        <taxon>Plasmodiidae</taxon>
        <taxon>Plasmodium</taxon>
        <taxon>Plasmodium (Plasmodium)</taxon>
    </lineage>
</organism>
<name>A0A1A8WU04_PLAMA</name>
<dbReference type="KEGG" id="pmal:PMUG01_14017400"/>
<evidence type="ECO:0000313" key="2">
    <source>
        <dbReference type="EMBL" id="SCP03121.1"/>
    </source>
</evidence>
<dbReference type="Pfam" id="PF09216">
    <property type="entry name" value="Pfg27"/>
    <property type="match status" value="1"/>
</dbReference>
<dbReference type="InterPro" id="IPR015299">
    <property type="entry name" value="Gamete_antigen_PLAspp"/>
</dbReference>
<dbReference type="RefSeq" id="XP_028864079.1">
    <property type="nucleotide sequence ID" value="XM_029007718.1"/>
</dbReference>
<dbReference type="GeneID" id="39871486"/>
<dbReference type="EMBL" id="FLQW01004000">
    <property type="protein sequence ID" value="SBS96444.1"/>
    <property type="molecule type" value="Genomic_DNA"/>
</dbReference>
<evidence type="ECO:0000313" key="1">
    <source>
        <dbReference type="EMBL" id="SBS96444.1"/>
    </source>
</evidence>
<proteinExistence type="predicted"/>
<keyword evidence="4" id="KW-1185">Reference proteome</keyword>
<accession>A0A1A8WU04</accession>
<dbReference type="SUPFAM" id="SSF89162">
    <property type="entry name" value="Gametocyte protein Pfg27"/>
    <property type="match status" value="1"/>
</dbReference>
<dbReference type="EMBL" id="LT594635">
    <property type="protein sequence ID" value="SCP03121.1"/>
    <property type="molecule type" value="Genomic_DNA"/>
</dbReference>
<evidence type="ECO:0000313" key="4">
    <source>
        <dbReference type="Proteomes" id="UP000219813"/>
    </source>
</evidence>
<evidence type="ECO:0000313" key="3">
    <source>
        <dbReference type="Proteomes" id="UP000078597"/>
    </source>
</evidence>
<reference evidence="3" key="1">
    <citation type="submission" date="2016-05" db="EMBL/GenBank/DDBJ databases">
        <authorList>
            <person name="Naeem Raeece"/>
        </authorList>
    </citation>
    <scope>NUCLEOTIDE SEQUENCE [LARGE SCALE GENOMIC DNA]</scope>
</reference>
<dbReference type="Proteomes" id="UP000219813">
    <property type="component" value="Chromosome 14"/>
</dbReference>
<dbReference type="InterPro" id="IPR036469">
    <property type="entry name" value="Pfg27_sf"/>
</dbReference>
<dbReference type="Proteomes" id="UP000078597">
    <property type="component" value="Unassembled WGS sequence"/>
</dbReference>
<dbReference type="VEuPathDB" id="PlasmoDB:PmUG01_14017400"/>
<dbReference type="OrthoDB" id="373821at2759"/>
<dbReference type="AlphaFoldDB" id="A0A1A8WU04"/>
<reference evidence="1" key="2">
    <citation type="submission" date="2016-05" db="EMBL/GenBank/DDBJ databases">
        <authorList>
            <person name="Lavstsen T."/>
            <person name="Jespersen J.S."/>
        </authorList>
    </citation>
    <scope>NUCLEOTIDE SEQUENCE [LARGE SCALE GENOMIC DNA]</scope>
</reference>